<feature type="short sequence motif" description="DGA/G" evidence="4">
    <location>
        <begin position="204"/>
        <end position="206"/>
    </location>
</feature>
<feature type="domain" description="PNPLA" evidence="5">
    <location>
        <begin position="25"/>
        <end position="217"/>
    </location>
</feature>
<dbReference type="Gene3D" id="3.40.1090.10">
    <property type="entry name" value="Cytosolic phospholipase A2 catalytic domain"/>
    <property type="match status" value="2"/>
</dbReference>
<dbReference type="PROSITE" id="PS51635">
    <property type="entry name" value="PNPLA"/>
    <property type="match status" value="1"/>
</dbReference>
<dbReference type="InterPro" id="IPR050301">
    <property type="entry name" value="NTE"/>
</dbReference>
<dbReference type="GO" id="GO:0016787">
    <property type="term" value="F:hydrolase activity"/>
    <property type="evidence" value="ECO:0007669"/>
    <property type="project" value="UniProtKB-UniRule"/>
</dbReference>
<dbReference type="Proteomes" id="UP000282321">
    <property type="component" value="Unassembled WGS sequence"/>
</dbReference>
<evidence type="ECO:0000256" key="2">
    <source>
        <dbReference type="ARBA" id="ARBA00022963"/>
    </source>
</evidence>
<keyword evidence="3 4" id="KW-0443">Lipid metabolism</keyword>
<protein>
    <recommendedName>
        <fullName evidence="5">PNPLA domain-containing protein</fullName>
    </recommendedName>
</protein>
<evidence type="ECO:0000256" key="4">
    <source>
        <dbReference type="PROSITE-ProRule" id="PRU01161"/>
    </source>
</evidence>
<feature type="short sequence motif" description="GXSXG" evidence="4">
    <location>
        <begin position="56"/>
        <end position="60"/>
    </location>
</feature>
<dbReference type="CDD" id="cd07205">
    <property type="entry name" value="Pat_PNPLA6_PNPLA7_NTE1_like"/>
    <property type="match status" value="1"/>
</dbReference>
<evidence type="ECO:0000256" key="1">
    <source>
        <dbReference type="ARBA" id="ARBA00022801"/>
    </source>
</evidence>
<evidence type="ECO:0000313" key="7">
    <source>
        <dbReference type="Proteomes" id="UP000282321"/>
    </source>
</evidence>
<keyword evidence="2 4" id="KW-0442">Lipid degradation</keyword>
<dbReference type="InterPro" id="IPR016035">
    <property type="entry name" value="Acyl_Trfase/lysoPLipase"/>
</dbReference>
<comment type="caution">
    <text evidence="4">Lacks conserved residue(s) required for the propagation of feature annotation.</text>
</comment>
<comment type="caution">
    <text evidence="6">The sequence shown here is derived from an EMBL/GenBank/DDBJ whole genome shotgun (WGS) entry which is preliminary data.</text>
</comment>
<dbReference type="PANTHER" id="PTHR14226:SF29">
    <property type="entry name" value="NEUROPATHY TARGET ESTERASE SWS"/>
    <property type="match status" value="1"/>
</dbReference>
<keyword evidence="1 4" id="KW-0378">Hydrolase</keyword>
<evidence type="ECO:0000313" key="6">
    <source>
        <dbReference type="EMBL" id="RKX65914.1"/>
    </source>
</evidence>
<organism evidence="6 7">
    <name type="scientific">candidate division TA06 bacterium</name>
    <dbReference type="NCBI Taxonomy" id="2250710"/>
    <lineage>
        <taxon>Bacteria</taxon>
        <taxon>Bacteria division TA06</taxon>
    </lineage>
</organism>
<feature type="active site" description="Nucleophile" evidence="4">
    <location>
        <position position="58"/>
    </location>
</feature>
<dbReference type="PANTHER" id="PTHR14226">
    <property type="entry name" value="NEUROPATHY TARGET ESTERASE/SWISS CHEESE D.MELANOGASTER"/>
    <property type="match status" value="1"/>
</dbReference>
<name>A0A660S7E8_UNCT6</name>
<accession>A0A660S7E8</accession>
<dbReference type="InterPro" id="IPR002641">
    <property type="entry name" value="PNPLA_dom"/>
</dbReference>
<sequence>MNYKKIIIAILLFPSLIFAHVRIGLALGGGSARGLAHIGVLKALEENHIPIDVVGGTSMGAIVGALWASGYSATEIESIFVNTSVQDWFLNIPIIKNRPIYYDMNSYPTLVNLEIKNGKFQLPQSIVDDRVLNFEVFRFFSEADLAIKGDFRNLWKPYLCTASDINSNKSVIFTHGKLEDAVRASMPIPVVFKPVKLGDTILFDGGLYDNIPTEAIKDSFNADYIISVDVSSDKKNLESNNINLLNIGFSLVDLLTKSINPDSLKGYGCYIRPEVGKFKGSEFDKVKTLIQLGYDAAMKAMPELKREISRREYYGSERKKKIKNFTYFDSCNVNSLRMNVKNKFQFVIMDNVLKLNSGKRFSFEKLQNGVFKLYSMDMFGRISTYVTMNDSDELNIKIDAQTQESRKLGIGGFYDSNGGVNLIGKFQNSNFFDRGGQFNVYGFIGNYLKGTSVDLIFPTLFYTKYISSLSINYLIYKFNNIWSNYYFYSTFYNMNLLSGYNINNNSMISFVLGNKYLGFLNTNFFKYYAGFYYIFNSMNRFEFNDGGCRINAYIGFNLPDKNGIPYQIKSVKIEDTYGKMIFNYLKSFKISETLNTRIVSNVGIISHLYPGQVLDSNVIADYSYVLPSHSYKFMYDRSFTAKYSGTIGIAIRYYLNKILYLQNKNCVSLLSNSFSSFVPSYIYSTDLNFGFKNLFGEFQAGIEYLYVTNNPNGNHKFSFYISIGNNLESIDVINEF</sequence>
<dbReference type="EMBL" id="QNBC01000065">
    <property type="protein sequence ID" value="RKX65914.1"/>
    <property type="molecule type" value="Genomic_DNA"/>
</dbReference>
<dbReference type="SUPFAM" id="SSF52151">
    <property type="entry name" value="FabD/lysophospholipase-like"/>
    <property type="match status" value="1"/>
</dbReference>
<gene>
    <name evidence="6" type="ORF">DRP44_05280</name>
</gene>
<proteinExistence type="predicted"/>
<dbReference type="AlphaFoldDB" id="A0A660S7E8"/>
<dbReference type="Pfam" id="PF01734">
    <property type="entry name" value="Patatin"/>
    <property type="match status" value="1"/>
</dbReference>
<dbReference type="GO" id="GO:0016042">
    <property type="term" value="P:lipid catabolic process"/>
    <property type="evidence" value="ECO:0007669"/>
    <property type="project" value="UniProtKB-UniRule"/>
</dbReference>
<evidence type="ECO:0000256" key="3">
    <source>
        <dbReference type="ARBA" id="ARBA00023098"/>
    </source>
</evidence>
<evidence type="ECO:0000259" key="5">
    <source>
        <dbReference type="PROSITE" id="PS51635"/>
    </source>
</evidence>
<feature type="active site" description="Proton acceptor" evidence="4">
    <location>
        <position position="204"/>
    </location>
</feature>
<reference evidence="6 7" key="1">
    <citation type="submission" date="2018-06" db="EMBL/GenBank/DDBJ databases">
        <title>Extensive metabolic versatility and redundancy in microbially diverse, dynamic hydrothermal sediments.</title>
        <authorList>
            <person name="Dombrowski N."/>
            <person name="Teske A."/>
            <person name="Baker B.J."/>
        </authorList>
    </citation>
    <scope>NUCLEOTIDE SEQUENCE [LARGE SCALE GENOMIC DNA]</scope>
    <source>
        <strain evidence="6">B35_G9</strain>
    </source>
</reference>